<reference evidence="1" key="1">
    <citation type="submission" date="2020-05" db="EMBL/GenBank/DDBJ databases">
        <title>Complete genome sequence of Bradyrhizobium diazoefficiens XF5 isolated from soybean nodule.</title>
        <authorList>
            <person name="Noda R."/>
            <person name="Kakizaki K."/>
            <person name="Minamisawa K."/>
        </authorList>
    </citation>
    <scope>NUCLEOTIDE SEQUENCE</scope>
    <source>
        <strain evidence="1">XF5</strain>
    </source>
</reference>
<protein>
    <submittedName>
        <fullName evidence="1">Uncharacterized protein</fullName>
    </submittedName>
</protein>
<dbReference type="EMBL" id="AP023096">
    <property type="protein sequence ID" value="BCE66085.1"/>
    <property type="molecule type" value="Genomic_DNA"/>
</dbReference>
<reference evidence="2" key="2">
    <citation type="submission" date="2020-05" db="EMBL/GenBank/DDBJ databases">
        <title>Complete genome sequence of Bradyrhizobium diazoefficiens XF6 isolated from soybean nodule.</title>
        <authorList>
            <person name="Noda R."/>
            <person name="Kakizaki K."/>
            <person name="Minamisawa K."/>
        </authorList>
    </citation>
    <scope>NUCLEOTIDE SEQUENCE</scope>
    <source>
        <strain evidence="2">XF6</strain>
    </source>
</reference>
<evidence type="ECO:0000313" key="1">
    <source>
        <dbReference type="EMBL" id="BCE57410.1"/>
    </source>
</evidence>
<gene>
    <name evidence="1" type="ORF">XF5B_49220</name>
    <name evidence="2" type="ORF">XF6B_48840</name>
</gene>
<sequence>MKFAPPGGEPYKIMNRLDGWIGRDPSRIPNSVAAEMGAALAPIGPL</sequence>
<dbReference type="EMBL" id="AP023095">
    <property type="protein sequence ID" value="BCE57410.1"/>
    <property type="molecule type" value="Genomic_DNA"/>
</dbReference>
<proteinExistence type="predicted"/>
<evidence type="ECO:0000313" key="2">
    <source>
        <dbReference type="EMBL" id="BCE66085.1"/>
    </source>
</evidence>
<organism evidence="1">
    <name type="scientific">Bradyrhizobium diazoefficiens</name>
    <dbReference type="NCBI Taxonomy" id="1355477"/>
    <lineage>
        <taxon>Bacteria</taxon>
        <taxon>Pseudomonadati</taxon>
        <taxon>Pseudomonadota</taxon>
        <taxon>Alphaproteobacteria</taxon>
        <taxon>Hyphomicrobiales</taxon>
        <taxon>Nitrobacteraceae</taxon>
        <taxon>Bradyrhizobium</taxon>
    </lineage>
</organism>
<dbReference type="RefSeq" id="WP_182868839.1">
    <property type="nucleotide sequence ID" value="NZ_AP022638.1"/>
</dbReference>
<accession>A0A810A1T1</accession>
<name>A0A810A1T1_9BRAD</name>
<dbReference type="AlphaFoldDB" id="A0A810A1T1"/>